<dbReference type="PANTHER" id="PTHR15546">
    <property type="entry name" value="BROMODOMAIN ADJACENT TO ZINC FINGER DOMAIN, 2A"/>
    <property type="match status" value="1"/>
</dbReference>
<name>A0A453C151_AEGTS</name>
<evidence type="ECO:0000313" key="1">
    <source>
        <dbReference type="EnsemblPlants" id="AET2Gv20696900.1"/>
    </source>
</evidence>
<reference evidence="1" key="5">
    <citation type="journal article" date="2021" name="G3 (Bethesda)">
        <title>Aegilops tauschii genome assembly Aet v5.0 features greater sequence contiguity and improved annotation.</title>
        <authorList>
            <person name="Wang L."/>
            <person name="Zhu T."/>
            <person name="Rodriguez J.C."/>
            <person name="Deal K.R."/>
            <person name="Dubcovsky J."/>
            <person name="McGuire P.E."/>
            <person name="Lux T."/>
            <person name="Spannagl M."/>
            <person name="Mayer K.F.X."/>
            <person name="Baldrich P."/>
            <person name="Meyers B.C."/>
            <person name="Huo N."/>
            <person name="Gu Y.Q."/>
            <person name="Zhou H."/>
            <person name="Devos K.M."/>
            <person name="Bennetzen J.L."/>
            <person name="Unver T."/>
            <person name="Budak H."/>
            <person name="Gulick P.J."/>
            <person name="Galiba G."/>
            <person name="Kalapos B."/>
            <person name="Nelson D.R."/>
            <person name="Li P."/>
            <person name="You F.M."/>
            <person name="Luo M.C."/>
            <person name="Dvorak J."/>
        </authorList>
    </citation>
    <scope>NUCLEOTIDE SEQUENCE [LARGE SCALE GENOMIC DNA]</scope>
    <source>
        <strain evidence="1">cv. AL8/78</strain>
    </source>
</reference>
<dbReference type="AlphaFoldDB" id="A0A453C151"/>
<dbReference type="Proteomes" id="UP000015105">
    <property type="component" value="Chromosome 2D"/>
</dbReference>
<organism evidence="1 2">
    <name type="scientific">Aegilops tauschii subsp. strangulata</name>
    <name type="common">Goatgrass</name>
    <dbReference type="NCBI Taxonomy" id="200361"/>
    <lineage>
        <taxon>Eukaryota</taxon>
        <taxon>Viridiplantae</taxon>
        <taxon>Streptophyta</taxon>
        <taxon>Embryophyta</taxon>
        <taxon>Tracheophyta</taxon>
        <taxon>Spermatophyta</taxon>
        <taxon>Magnoliopsida</taxon>
        <taxon>Liliopsida</taxon>
        <taxon>Poales</taxon>
        <taxon>Poaceae</taxon>
        <taxon>BOP clade</taxon>
        <taxon>Pooideae</taxon>
        <taxon>Triticodae</taxon>
        <taxon>Triticeae</taxon>
        <taxon>Triticinae</taxon>
        <taxon>Aegilops</taxon>
    </lineage>
</organism>
<keyword evidence="2" id="KW-1185">Reference proteome</keyword>
<dbReference type="Gramene" id="AET2Gv20696900.1">
    <property type="protein sequence ID" value="AET2Gv20696900.1"/>
    <property type="gene ID" value="AET2Gv20696900"/>
</dbReference>
<protein>
    <submittedName>
        <fullName evidence="1">Uncharacterized protein</fullName>
    </submittedName>
</protein>
<proteinExistence type="predicted"/>
<dbReference type="InterPro" id="IPR053271">
    <property type="entry name" value="DDT_domain"/>
</dbReference>
<reference evidence="1" key="3">
    <citation type="journal article" date="2017" name="Nature">
        <title>Genome sequence of the progenitor of the wheat D genome Aegilops tauschii.</title>
        <authorList>
            <person name="Luo M.C."/>
            <person name="Gu Y.Q."/>
            <person name="Puiu D."/>
            <person name="Wang H."/>
            <person name="Twardziok S.O."/>
            <person name="Deal K.R."/>
            <person name="Huo N."/>
            <person name="Zhu T."/>
            <person name="Wang L."/>
            <person name="Wang Y."/>
            <person name="McGuire P.E."/>
            <person name="Liu S."/>
            <person name="Long H."/>
            <person name="Ramasamy R.K."/>
            <person name="Rodriguez J.C."/>
            <person name="Van S.L."/>
            <person name="Yuan L."/>
            <person name="Wang Z."/>
            <person name="Xia Z."/>
            <person name="Xiao L."/>
            <person name="Anderson O.D."/>
            <person name="Ouyang S."/>
            <person name="Liang Y."/>
            <person name="Zimin A.V."/>
            <person name="Pertea G."/>
            <person name="Qi P."/>
            <person name="Bennetzen J.L."/>
            <person name="Dai X."/>
            <person name="Dawson M.W."/>
            <person name="Muller H.G."/>
            <person name="Kugler K."/>
            <person name="Rivarola-Duarte L."/>
            <person name="Spannagl M."/>
            <person name="Mayer K.F.X."/>
            <person name="Lu F.H."/>
            <person name="Bevan M.W."/>
            <person name="Leroy P."/>
            <person name="Li P."/>
            <person name="You F.M."/>
            <person name="Sun Q."/>
            <person name="Liu Z."/>
            <person name="Lyons E."/>
            <person name="Wicker T."/>
            <person name="Salzberg S.L."/>
            <person name="Devos K.M."/>
            <person name="Dvorak J."/>
        </authorList>
    </citation>
    <scope>NUCLEOTIDE SEQUENCE [LARGE SCALE GENOMIC DNA]</scope>
    <source>
        <strain evidence="1">cv. AL8/78</strain>
    </source>
</reference>
<dbReference type="PANTHER" id="PTHR15546:SF2">
    <property type="entry name" value="DDT DOMAIN-CONTAINING PROTEIN DDB_G0282237"/>
    <property type="match status" value="1"/>
</dbReference>
<evidence type="ECO:0000313" key="2">
    <source>
        <dbReference type="Proteomes" id="UP000015105"/>
    </source>
</evidence>
<reference evidence="2" key="2">
    <citation type="journal article" date="2017" name="Nat. Plants">
        <title>The Aegilops tauschii genome reveals multiple impacts of transposons.</title>
        <authorList>
            <person name="Zhao G."/>
            <person name="Zou C."/>
            <person name="Li K."/>
            <person name="Wang K."/>
            <person name="Li T."/>
            <person name="Gao L."/>
            <person name="Zhang X."/>
            <person name="Wang H."/>
            <person name="Yang Z."/>
            <person name="Liu X."/>
            <person name="Jiang W."/>
            <person name="Mao L."/>
            <person name="Kong X."/>
            <person name="Jiao Y."/>
            <person name="Jia J."/>
        </authorList>
    </citation>
    <scope>NUCLEOTIDE SEQUENCE [LARGE SCALE GENOMIC DNA]</scope>
    <source>
        <strain evidence="2">cv. AL8/78</strain>
    </source>
</reference>
<reference evidence="1" key="4">
    <citation type="submission" date="2019-03" db="UniProtKB">
        <authorList>
            <consortium name="EnsemblPlants"/>
        </authorList>
    </citation>
    <scope>IDENTIFICATION</scope>
</reference>
<accession>A0A453C151</accession>
<dbReference type="EnsemblPlants" id="AET2Gv20696900.1">
    <property type="protein sequence ID" value="AET2Gv20696900.1"/>
    <property type="gene ID" value="AET2Gv20696900"/>
</dbReference>
<reference evidence="2" key="1">
    <citation type="journal article" date="2014" name="Science">
        <title>Ancient hybridizations among the ancestral genomes of bread wheat.</title>
        <authorList>
            <consortium name="International Wheat Genome Sequencing Consortium,"/>
            <person name="Marcussen T."/>
            <person name="Sandve S.R."/>
            <person name="Heier L."/>
            <person name="Spannagl M."/>
            <person name="Pfeifer M."/>
            <person name="Jakobsen K.S."/>
            <person name="Wulff B.B."/>
            <person name="Steuernagel B."/>
            <person name="Mayer K.F."/>
            <person name="Olsen O.A."/>
        </authorList>
    </citation>
    <scope>NUCLEOTIDE SEQUENCE [LARGE SCALE GENOMIC DNA]</scope>
    <source>
        <strain evidence="2">cv. AL8/78</strain>
    </source>
</reference>
<sequence>MDVSTLIPGGVEIIQSFQCQTMEISKRKIIAQRSSLKMKCFFSVHAKLFSRPQLIVVYFTCACFSVNMNKYSFALPLNLLLRTRAGFMFAEAKLISSFSFVCEYSNAVEKRLKEVTHQLLVEEAVLRRSSRVHAHPKDSPSTSFLEYVNTWKPIQKRNRSKEDRAT</sequence>